<evidence type="ECO:0000256" key="1">
    <source>
        <dbReference type="SAM" id="MobiDB-lite"/>
    </source>
</evidence>
<accession>A0A1V6TST6</accession>
<dbReference type="PANTHER" id="PTHR15410">
    <property type="entry name" value="HIRA-INTERACTING PROTEIN 3"/>
    <property type="match status" value="1"/>
</dbReference>
<feature type="compositionally biased region" description="Basic and acidic residues" evidence="1">
    <location>
        <begin position="152"/>
        <end position="167"/>
    </location>
</feature>
<dbReference type="GO" id="GO:0005634">
    <property type="term" value="C:nucleus"/>
    <property type="evidence" value="ECO:0007669"/>
    <property type="project" value="TreeGrafter"/>
</dbReference>
<dbReference type="PANTHER" id="PTHR15410:SF2">
    <property type="entry name" value="HIRA-INTERACTING PROTEIN 3"/>
    <property type="match status" value="1"/>
</dbReference>
<reference evidence="3" key="1">
    <citation type="journal article" date="2017" name="Nat. Microbiol.">
        <title>Global analysis of biosynthetic gene clusters reveals vast potential of secondary metabolite production in Penicillium species.</title>
        <authorList>
            <person name="Nielsen J.C."/>
            <person name="Grijseels S."/>
            <person name="Prigent S."/>
            <person name="Ji B."/>
            <person name="Dainat J."/>
            <person name="Nielsen K.F."/>
            <person name="Frisvad J.C."/>
            <person name="Workman M."/>
            <person name="Nielsen J."/>
        </authorList>
    </citation>
    <scope>NUCLEOTIDE SEQUENCE [LARGE SCALE GENOMIC DNA]</scope>
    <source>
        <strain evidence="3">IBT 24891</strain>
    </source>
</reference>
<comment type="caution">
    <text evidence="2">The sequence shown here is derived from an EMBL/GenBank/DDBJ whole genome shotgun (WGS) entry which is preliminary data.</text>
</comment>
<evidence type="ECO:0000313" key="3">
    <source>
        <dbReference type="Proteomes" id="UP000191285"/>
    </source>
</evidence>
<dbReference type="Proteomes" id="UP000191285">
    <property type="component" value="Unassembled WGS sequence"/>
</dbReference>
<gene>
    <name evidence="2" type="ORF">PENSTE_c002G03701</name>
</gene>
<feature type="compositionally biased region" description="Basic and acidic residues" evidence="1">
    <location>
        <begin position="61"/>
        <end position="90"/>
    </location>
</feature>
<dbReference type="STRING" id="303698.A0A1V6TST6"/>
<feature type="region of interest" description="Disordered" evidence="1">
    <location>
        <begin position="61"/>
        <end position="243"/>
    </location>
</feature>
<protein>
    <recommendedName>
        <fullName evidence="4">Transcriptional regulator</fullName>
    </recommendedName>
</protein>
<proteinExistence type="predicted"/>
<feature type="compositionally biased region" description="Basic residues" evidence="1">
    <location>
        <begin position="212"/>
        <end position="230"/>
    </location>
</feature>
<dbReference type="OrthoDB" id="552755at2759"/>
<feature type="region of interest" description="Disordered" evidence="1">
    <location>
        <begin position="309"/>
        <end position="356"/>
    </location>
</feature>
<dbReference type="EMBL" id="MLKD01000002">
    <property type="protein sequence ID" value="OQE29455.1"/>
    <property type="molecule type" value="Genomic_DNA"/>
</dbReference>
<name>A0A1V6TST6_9EURO</name>
<keyword evidence="3" id="KW-1185">Reference proteome</keyword>
<evidence type="ECO:0000313" key="2">
    <source>
        <dbReference type="EMBL" id="OQE29455.1"/>
    </source>
</evidence>
<feature type="region of interest" description="Disordered" evidence="1">
    <location>
        <begin position="1"/>
        <end position="26"/>
    </location>
</feature>
<dbReference type="InterPro" id="IPR037647">
    <property type="entry name" value="HIRIP3"/>
</dbReference>
<organism evidence="2 3">
    <name type="scientific">Penicillium steckii</name>
    <dbReference type="NCBI Taxonomy" id="303698"/>
    <lineage>
        <taxon>Eukaryota</taxon>
        <taxon>Fungi</taxon>
        <taxon>Dikarya</taxon>
        <taxon>Ascomycota</taxon>
        <taxon>Pezizomycotina</taxon>
        <taxon>Eurotiomycetes</taxon>
        <taxon>Eurotiomycetidae</taxon>
        <taxon>Eurotiales</taxon>
        <taxon>Aspergillaceae</taxon>
        <taxon>Penicillium</taxon>
    </lineage>
</organism>
<evidence type="ECO:0008006" key="4">
    <source>
        <dbReference type="Google" id="ProtNLM"/>
    </source>
</evidence>
<feature type="compositionally biased region" description="Acidic residues" evidence="1">
    <location>
        <begin position="131"/>
        <end position="151"/>
    </location>
</feature>
<dbReference type="AlphaFoldDB" id="A0A1V6TST6"/>
<sequence length="356" mass="39940">MAPKNALSDSESEPEIDAPNIPSDTTLEQALREEVISRWKAGRQDELTVKRVRLATEQTLKLEEGFFKSTGDWKTRSEEIIRSEVEKQDAGEGEEDEEVKPSPQPKKSAPKRSKGENAPNPRKRQKTETPASEEEDEPEISENGSEEDIEEPKESPKTSKIKNKSEAAKQASPEVSDAPEDEPASTKADADVTKDDSESEMSVVIDEEPKPAPKRQKTKKAPKEKKKTAPKGKDEDVDPNQAEIKRLQGWLVKCGIRKMWWRELQPYETPKEKIKHLKQMLEDAGMKGRYSLDKARQIRDERELKADLEQIQQGAKDWGKGSGDEGEASDGGAPRRRAARGRQALAFLDSDGEETD</sequence>